<feature type="transmembrane region" description="Helical" evidence="7">
    <location>
        <begin position="137"/>
        <end position="157"/>
    </location>
</feature>
<evidence type="ECO:0000313" key="8">
    <source>
        <dbReference type="EMBL" id="AOZ46601.1"/>
    </source>
</evidence>
<dbReference type="PANTHER" id="PTHR32196">
    <property type="entry name" value="ABC TRANSPORTER PERMEASE PROTEIN YPHD-RELATED-RELATED"/>
    <property type="match status" value="1"/>
</dbReference>
<feature type="transmembrane region" description="Helical" evidence="7">
    <location>
        <begin position="230"/>
        <end position="252"/>
    </location>
</feature>
<sequence length="364" mass="37349">MAPEPPTGPTKKKKDSGISGKRILWTVAALVALIIVNVIKDPSFLSIGINHGALNGPLIDVLRNSAPFLLIAVGMTLVVSTAGIDLSVGAVMAVGGAVAMQFLSGAGEGLGSAILAIGLSLVVCAAVGAFNGAWVSLVGLQPFITTLIMMLAGRGIAKVITDGQNVAATNSYVDRMATGAILGIPTAWIFASLLVVLIYVLTRRTALGTQIESVGLNREAARMAGIRPKAILFSVYVISGVLAGAAGLFAVGNVMRVEPTATGLTYEMDAILAVVIGGTSLLGGKFSLSGAYLGALIISLLEETIVWLGIPNAATPAFKAMIVILVCVLQSDLMHKVFARRKRAENGGGKTEKSAAQSTKEALA</sequence>
<reference evidence="8 9" key="1">
    <citation type="journal article" date="2016" name="Plant Dis.">
        <title>Improved production of propionic acid using genome shuffling.</title>
        <authorList>
            <person name="Luna-Flores C.H."/>
            <person name="Palfreyman R.W."/>
            <person name="Kromer J.O."/>
            <person name="Nielsen L.K."/>
            <person name="Marcellin E."/>
        </authorList>
    </citation>
    <scope>NUCLEOTIDE SEQUENCE [LARGE SCALE GENOMIC DNA]</scope>
    <source>
        <strain evidence="8 9">F3E8</strain>
    </source>
</reference>
<dbReference type="EMBL" id="CP015970">
    <property type="protein sequence ID" value="AOZ46601.1"/>
    <property type="molecule type" value="Genomic_DNA"/>
</dbReference>
<feature type="region of interest" description="Disordered" evidence="6">
    <location>
        <begin position="345"/>
        <end position="364"/>
    </location>
</feature>
<evidence type="ECO:0000256" key="1">
    <source>
        <dbReference type="ARBA" id="ARBA00004651"/>
    </source>
</evidence>
<gene>
    <name evidence="8" type="ORF">A8L58_07680</name>
</gene>
<evidence type="ECO:0000256" key="7">
    <source>
        <dbReference type="SAM" id="Phobius"/>
    </source>
</evidence>
<evidence type="ECO:0000256" key="4">
    <source>
        <dbReference type="ARBA" id="ARBA00022989"/>
    </source>
</evidence>
<feature type="transmembrane region" description="Helical" evidence="7">
    <location>
        <begin position="177"/>
        <end position="201"/>
    </location>
</feature>
<feature type="transmembrane region" description="Helical" evidence="7">
    <location>
        <begin position="316"/>
        <end position="333"/>
    </location>
</feature>
<organism evidence="8 9">
    <name type="scientific">Acidipropionibacterium acidipropionici</name>
    <dbReference type="NCBI Taxonomy" id="1748"/>
    <lineage>
        <taxon>Bacteria</taxon>
        <taxon>Bacillati</taxon>
        <taxon>Actinomycetota</taxon>
        <taxon>Actinomycetes</taxon>
        <taxon>Propionibacteriales</taxon>
        <taxon>Propionibacteriaceae</taxon>
        <taxon>Acidipropionibacterium</taxon>
    </lineage>
</organism>
<accession>A0ABM6FKC3</accession>
<proteinExistence type="predicted"/>
<comment type="subcellular location">
    <subcellularLocation>
        <location evidence="1">Cell membrane</location>
        <topology evidence="1">Multi-pass membrane protein</topology>
    </subcellularLocation>
</comment>
<feature type="transmembrane region" description="Helical" evidence="7">
    <location>
        <begin position="22"/>
        <end position="39"/>
    </location>
</feature>
<feature type="transmembrane region" description="Helical" evidence="7">
    <location>
        <begin position="110"/>
        <end position="130"/>
    </location>
</feature>
<feature type="transmembrane region" description="Helical" evidence="7">
    <location>
        <begin position="61"/>
        <end position="79"/>
    </location>
</feature>
<keyword evidence="4 7" id="KW-1133">Transmembrane helix</keyword>
<name>A0ABM6FKC3_9ACTN</name>
<feature type="transmembrane region" description="Helical" evidence="7">
    <location>
        <begin position="264"/>
        <end position="283"/>
    </location>
</feature>
<feature type="compositionally biased region" description="Polar residues" evidence="6">
    <location>
        <begin position="354"/>
        <end position="364"/>
    </location>
</feature>
<dbReference type="Pfam" id="PF02653">
    <property type="entry name" value="BPD_transp_2"/>
    <property type="match status" value="1"/>
</dbReference>
<dbReference type="CDD" id="cd06579">
    <property type="entry name" value="TM_PBP1_transp_AraH_like"/>
    <property type="match status" value="1"/>
</dbReference>
<dbReference type="Proteomes" id="UP000178666">
    <property type="component" value="Chromosome"/>
</dbReference>
<evidence type="ECO:0000256" key="6">
    <source>
        <dbReference type="SAM" id="MobiDB-lite"/>
    </source>
</evidence>
<keyword evidence="5 7" id="KW-0472">Membrane</keyword>
<evidence type="ECO:0000256" key="2">
    <source>
        <dbReference type="ARBA" id="ARBA00022475"/>
    </source>
</evidence>
<evidence type="ECO:0000313" key="9">
    <source>
        <dbReference type="Proteomes" id="UP000178666"/>
    </source>
</evidence>
<protein>
    <submittedName>
        <fullName evidence="8">Sugar ABC transporter permease</fullName>
    </submittedName>
</protein>
<evidence type="ECO:0000256" key="5">
    <source>
        <dbReference type="ARBA" id="ARBA00023136"/>
    </source>
</evidence>
<keyword evidence="3 7" id="KW-0812">Transmembrane</keyword>
<dbReference type="PANTHER" id="PTHR32196:SF19">
    <property type="entry name" value="GALACTOFURANOSE TRANSPORTER PERMEASE PROTEIN YTFT"/>
    <property type="match status" value="1"/>
</dbReference>
<dbReference type="InterPro" id="IPR001851">
    <property type="entry name" value="ABC_transp_permease"/>
</dbReference>
<evidence type="ECO:0000256" key="3">
    <source>
        <dbReference type="ARBA" id="ARBA00022692"/>
    </source>
</evidence>
<keyword evidence="2" id="KW-1003">Cell membrane</keyword>
<keyword evidence="9" id="KW-1185">Reference proteome</keyword>